<dbReference type="InterPro" id="IPR008547">
    <property type="entry name" value="DUF829_TMEM53"/>
</dbReference>
<dbReference type="EMBL" id="JAZAVJ010000021">
    <property type="protein sequence ID" value="KAK7421575.1"/>
    <property type="molecule type" value="Genomic_DNA"/>
</dbReference>
<dbReference type="Pfam" id="PF05705">
    <property type="entry name" value="DUF829"/>
    <property type="match status" value="1"/>
</dbReference>
<evidence type="ECO:0000256" key="3">
    <source>
        <dbReference type="ARBA" id="ARBA00022989"/>
    </source>
</evidence>
<keyword evidence="5" id="KW-0539">Nucleus</keyword>
<gene>
    <name evidence="8" type="ORF">QQX98_002042</name>
</gene>
<dbReference type="PANTHER" id="PTHR12265:SF30">
    <property type="entry name" value="TRANSMEMBRANE PROTEIN 53"/>
    <property type="match status" value="1"/>
</dbReference>
<name>A0ABR1HK52_9HYPO</name>
<evidence type="ECO:0000256" key="2">
    <source>
        <dbReference type="ARBA" id="ARBA00022692"/>
    </source>
</evidence>
<dbReference type="SUPFAM" id="SSF53474">
    <property type="entry name" value="alpha/beta-Hydrolases"/>
    <property type="match status" value="1"/>
</dbReference>
<evidence type="ECO:0000313" key="9">
    <source>
        <dbReference type="Proteomes" id="UP001498476"/>
    </source>
</evidence>
<comment type="caution">
    <text evidence="8">The sequence shown here is derived from an EMBL/GenBank/DDBJ whole genome shotgun (WGS) entry which is preliminary data.</text>
</comment>
<evidence type="ECO:0000256" key="7">
    <source>
        <dbReference type="SAM" id="Phobius"/>
    </source>
</evidence>
<feature type="transmembrane region" description="Helical" evidence="7">
    <location>
        <begin position="178"/>
        <end position="203"/>
    </location>
</feature>
<organism evidence="8 9">
    <name type="scientific">Neonectria punicea</name>
    <dbReference type="NCBI Taxonomy" id="979145"/>
    <lineage>
        <taxon>Eukaryota</taxon>
        <taxon>Fungi</taxon>
        <taxon>Dikarya</taxon>
        <taxon>Ascomycota</taxon>
        <taxon>Pezizomycotina</taxon>
        <taxon>Sordariomycetes</taxon>
        <taxon>Hypocreomycetidae</taxon>
        <taxon>Hypocreales</taxon>
        <taxon>Nectriaceae</taxon>
        <taxon>Neonectria</taxon>
    </lineage>
</organism>
<evidence type="ECO:0000256" key="4">
    <source>
        <dbReference type="ARBA" id="ARBA00023136"/>
    </source>
</evidence>
<accession>A0ABR1HK52</accession>
<comment type="subcellular location">
    <subcellularLocation>
        <location evidence="6">Nucleus outer membrane</location>
        <topology evidence="6">Single-pass membrane protein</topology>
    </subcellularLocation>
</comment>
<dbReference type="Proteomes" id="UP001498476">
    <property type="component" value="Unassembled WGS sequence"/>
</dbReference>
<keyword evidence="3 7" id="KW-1133">Transmembrane helix</keyword>
<evidence type="ECO:0000313" key="8">
    <source>
        <dbReference type="EMBL" id="KAK7421575.1"/>
    </source>
</evidence>
<evidence type="ECO:0000256" key="6">
    <source>
        <dbReference type="ARBA" id="ARBA00034303"/>
    </source>
</evidence>
<keyword evidence="2 7" id="KW-0812">Transmembrane</keyword>
<proteinExistence type="inferred from homology"/>
<sequence length="299" mass="33353">MNSSNRDIPGFNRLSTWVSYYSPNKSLLGNKKATPEGPPLVVLCTWVAANPKHIAKYTANYQRLYPNASILVVQTWTYDVIFRPTDGYHSTRLQPAHDIILSFVDAHEGSEDNGIVFHAFSNGGALTTGLLSTMLRSSRPLHKDFFHALLLDSCPGQGGYSASTHALIVSMRLHTFSYPVYAITSLLVYIAALYIIPCGPLGIETMVDRIRRRLNDETLIGPNVPRLYLYSKVDQLVHWTDVVSHAGEAREKGYNVNEVVFQNSEHCAHLQENAAKYWDAVSDFVKTARIPGVKKTQTA</sequence>
<evidence type="ECO:0000256" key="5">
    <source>
        <dbReference type="ARBA" id="ARBA00023242"/>
    </source>
</evidence>
<comment type="similarity">
    <text evidence="1">Belongs to the TMEM53 family.</text>
</comment>
<dbReference type="PANTHER" id="PTHR12265">
    <property type="entry name" value="TRANSMEMBRANE PROTEIN 53"/>
    <property type="match status" value="1"/>
</dbReference>
<reference evidence="8 9" key="1">
    <citation type="journal article" date="2025" name="Microbiol. Resour. Announc.">
        <title>Draft genome sequences for Neonectria magnoliae and Neonectria punicea, canker pathogens of Liriodendron tulipifera and Acer saccharum in West Virginia.</title>
        <authorList>
            <person name="Petronek H.M."/>
            <person name="Kasson M.T."/>
            <person name="Metheny A.M."/>
            <person name="Stauder C.M."/>
            <person name="Lovett B."/>
            <person name="Lynch S.C."/>
            <person name="Garnas J.R."/>
            <person name="Kasson L.R."/>
            <person name="Stajich J.E."/>
        </authorList>
    </citation>
    <scope>NUCLEOTIDE SEQUENCE [LARGE SCALE GENOMIC DNA]</scope>
    <source>
        <strain evidence="8 9">NRRL 64653</strain>
    </source>
</reference>
<keyword evidence="9" id="KW-1185">Reference proteome</keyword>
<evidence type="ECO:0000256" key="1">
    <source>
        <dbReference type="ARBA" id="ARBA00007387"/>
    </source>
</evidence>
<keyword evidence="4 7" id="KW-0472">Membrane</keyword>
<dbReference type="InterPro" id="IPR029058">
    <property type="entry name" value="AB_hydrolase_fold"/>
</dbReference>
<evidence type="ECO:0008006" key="10">
    <source>
        <dbReference type="Google" id="ProtNLM"/>
    </source>
</evidence>
<protein>
    <recommendedName>
        <fullName evidence="10">Indole-diterpene biosynthesis protein PaxU</fullName>
    </recommendedName>
</protein>